<dbReference type="InterPro" id="IPR000620">
    <property type="entry name" value="EamA_dom"/>
</dbReference>
<feature type="transmembrane region" description="Helical" evidence="1">
    <location>
        <begin position="91"/>
        <end position="112"/>
    </location>
</feature>
<accession>A0A0W1AM49</accession>
<feature type="domain" description="EamA" evidence="2">
    <location>
        <begin position="4"/>
        <end position="135"/>
    </location>
</feature>
<name>A0A0W1AM49_9GAMM</name>
<organism evidence="3 4">
    <name type="scientific">Legionella waltersii</name>
    <dbReference type="NCBI Taxonomy" id="66969"/>
    <lineage>
        <taxon>Bacteria</taxon>
        <taxon>Pseudomonadati</taxon>
        <taxon>Pseudomonadota</taxon>
        <taxon>Gammaproteobacteria</taxon>
        <taxon>Legionellales</taxon>
        <taxon>Legionellaceae</taxon>
        <taxon>Legionella</taxon>
    </lineage>
</organism>
<comment type="caution">
    <text evidence="3">The sequence shown here is derived from an EMBL/GenBank/DDBJ whole genome shotgun (WGS) entry which is preliminary data.</text>
</comment>
<feature type="transmembrane region" description="Helical" evidence="1">
    <location>
        <begin position="118"/>
        <end position="135"/>
    </location>
</feature>
<dbReference type="EMBL" id="LNZB01000015">
    <property type="protein sequence ID" value="KTD82243.1"/>
    <property type="molecule type" value="Genomic_DNA"/>
</dbReference>
<evidence type="ECO:0000256" key="1">
    <source>
        <dbReference type="SAM" id="Phobius"/>
    </source>
</evidence>
<protein>
    <submittedName>
        <fullName evidence="3">Transporter family transporter protein</fullName>
    </submittedName>
</protein>
<dbReference type="AlphaFoldDB" id="A0A0W1AM49"/>
<dbReference type="InterPro" id="IPR037185">
    <property type="entry name" value="EmrE-like"/>
</dbReference>
<dbReference type="GO" id="GO:0016020">
    <property type="term" value="C:membrane"/>
    <property type="evidence" value="ECO:0007669"/>
    <property type="project" value="InterPro"/>
</dbReference>
<dbReference type="Pfam" id="PF00892">
    <property type="entry name" value="EamA"/>
    <property type="match status" value="1"/>
</dbReference>
<evidence type="ECO:0000313" key="4">
    <source>
        <dbReference type="Proteomes" id="UP000054729"/>
    </source>
</evidence>
<keyword evidence="4" id="KW-1185">Reference proteome</keyword>
<feature type="transmembrane region" description="Helical" evidence="1">
    <location>
        <begin position="65"/>
        <end position="84"/>
    </location>
</feature>
<sequence length="136" mass="14963">MIKPWYMFTFFSLMFFGLWGFLGAKTSTEICAKSATFYSALGFFIVAIFFILIMDFQPSFNTKGIAYAILSGVTTGLGTLFFIVALQKGPAIPIVTITALYPMVSTLLMIIFLNHTITVKQTAGILMSLFAIVLLA</sequence>
<evidence type="ECO:0000259" key="2">
    <source>
        <dbReference type="Pfam" id="PF00892"/>
    </source>
</evidence>
<dbReference type="PATRIC" id="fig|66969.6.peg.788"/>
<gene>
    <name evidence="3" type="ORF">Lwal_0720</name>
</gene>
<dbReference type="RefSeq" id="WP_058479544.1">
    <property type="nucleotide sequence ID" value="NZ_CAAAIQ010000006.1"/>
</dbReference>
<keyword evidence="1" id="KW-0812">Transmembrane</keyword>
<dbReference type="OrthoDB" id="5637041at2"/>
<keyword evidence="1" id="KW-0472">Membrane</keyword>
<evidence type="ECO:0000313" key="3">
    <source>
        <dbReference type="EMBL" id="KTD82243.1"/>
    </source>
</evidence>
<feature type="transmembrane region" description="Helical" evidence="1">
    <location>
        <begin position="6"/>
        <end position="24"/>
    </location>
</feature>
<dbReference type="Proteomes" id="UP000054729">
    <property type="component" value="Unassembled WGS sequence"/>
</dbReference>
<reference evidence="3 4" key="1">
    <citation type="submission" date="2015-11" db="EMBL/GenBank/DDBJ databases">
        <title>Genomic analysis of 38 Legionella species identifies large and diverse effector repertoires.</title>
        <authorList>
            <person name="Burstein D."/>
            <person name="Amaro F."/>
            <person name="Zusman T."/>
            <person name="Lifshitz Z."/>
            <person name="Cohen O."/>
            <person name="Gilbert J.A."/>
            <person name="Pupko T."/>
            <person name="Shuman H.A."/>
            <person name="Segal G."/>
        </authorList>
    </citation>
    <scope>NUCLEOTIDE SEQUENCE [LARGE SCALE GENOMIC DNA]</scope>
    <source>
        <strain evidence="3 4">ATCC 51914</strain>
    </source>
</reference>
<keyword evidence="1" id="KW-1133">Transmembrane helix</keyword>
<feature type="transmembrane region" description="Helical" evidence="1">
    <location>
        <begin position="36"/>
        <end position="53"/>
    </location>
</feature>
<dbReference type="SUPFAM" id="SSF103481">
    <property type="entry name" value="Multidrug resistance efflux transporter EmrE"/>
    <property type="match status" value="1"/>
</dbReference>
<proteinExistence type="predicted"/>
<dbReference type="STRING" id="66969.Lwal_0720"/>